<keyword evidence="1" id="KW-1133">Transmembrane helix</keyword>
<feature type="transmembrane region" description="Helical" evidence="1">
    <location>
        <begin position="198"/>
        <end position="222"/>
    </location>
</feature>
<dbReference type="Proteomes" id="UP000092321">
    <property type="component" value="Unassembled WGS sequence"/>
</dbReference>
<evidence type="ECO:0000313" key="2">
    <source>
        <dbReference type="EMBL" id="OBA26498.1"/>
    </source>
</evidence>
<name>A0A1B7TCR2_9ASCO</name>
<organism evidence="2 3">
    <name type="scientific">Hanseniaspora valbyensis NRRL Y-1626</name>
    <dbReference type="NCBI Taxonomy" id="766949"/>
    <lineage>
        <taxon>Eukaryota</taxon>
        <taxon>Fungi</taxon>
        <taxon>Dikarya</taxon>
        <taxon>Ascomycota</taxon>
        <taxon>Saccharomycotina</taxon>
        <taxon>Saccharomycetes</taxon>
        <taxon>Saccharomycodales</taxon>
        <taxon>Saccharomycodaceae</taxon>
        <taxon>Hanseniaspora</taxon>
    </lineage>
</organism>
<protein>
    <submittedName>
        <fullName evidence="2">Uncharacterized protein</fullName>
    </submittedName>
</protein>
<evidence type="ECO:0000256" key="1">
    <source>
        <dbReference type="SAM" id="Phobius"/>
    </source>
</evidence>
<comment type="caution">
    <text evidence="2">The sequence shown here is derived from an EMBL/GenBank/DDBJ whole genome shotgun (WGS) entry which is preliminary data.</text>
</comment>
<dbReference type="EMBL" id="LXPE01000017">
    <property type="protein sequence ID" value="OBA26498.1"/>
    <property type="molecule type" value="Genomic_DNA"/>
</dbReference>
<sequence length="280" mass="32732">MSNFSANNNDNDNPFLDDYIEQDDEHLPLKNNQYNKDSTTTSNTNAKVEFTDFSNTSGLKQEETVTDIFHTYYYKKNVPYSDIYNALVEIYKLATSKRNFITLFKSVTCNNGEIDLETGETIGERDIEYKELDFGSYFPIWTCLSLSLVHLIISTITLKFGNVIFNTILLALISFFTQYATLVYNYKKDTSKQVYLHRFFMIGVGNAHYLILRLTVGLLLMILPGRMFIPYLVVLLWQLMFILLSFAINEDLNNDRHYKLRCFHLEILKWILFASLDFFI</sequence>
<keyword evidence="1" id="KW-0472">Membrane</keyword>
<feature type="transmembrane region" description="Helical" evidence="1">
    <location>
        <begin position="163"/>
        <end position="186"/>
    </location>
</feature>
<keyword evidence="1" id="KW-0812">Transmembrane</keyword>
<gene>
    <name evidence="2" type="ORF">HANVADRAFT_53103</name>
</gene>
<proteinExistence type="predicted"/>
<feature type="transmembrane region" description="Helical" evidence="1">
    <location>
        <begin position="134"/>
        <end position="157"/>
    </location>
</feature>
<dbReference type="AlphaFoldDB" id="A0A1B7TCR2"/>
<dbReference type="OrthoDB" id="10304505at2759"/>
<feature type="transmembrane region" description="Helical" evidence="1">
    <location>
        <begin position="228"/>
        <end position="248"/>
    </location>
</feature>
<evidence type="ECO:0000313" key="3">
    <source>
        <dbReference type="Proteomes" id="UP000092321"/>
    </source>
</evidence>
<reference evidence="3" key="1">
    <citation type="journal article" date="2016" name="Proc. Natl. Acad. Sci. U.S.A.">
        <title>Comparative genomics of biotechnologically important yeasts.</title>
        <authorList>
            <person name="Riley R."/>
            <person name="Haridas S."/>
            <person name="Wolfe K.H."/>
            <person name="Lopes M.R."/>
            <person name="Hittinger C.T."/>
            <person name="Goeker M."/>
            <person name="Salamov A.A."/>
            <person name="Wisecaver J.H."/>
            <person name="Long T.M."/>
            <person name="Calvey C.H."/>
            <person name="Aerts A.L."/>
            <person name="Barry K.W."/>
            <person name="Choi C."/>
            <person name="Clum A."/>
            <person name="Coughlan A.Y."/>
            <person name="Deshpande S."/>
            <person name="Douglass A.P."/>
            <person name="Hanson S.J."/>
            <person name="Klenk H.-P."/>
            <person name="LaButti K.M."/>
            <person name="Lapidus A."/>
            <person name="Lindquist E.A."/>
            <person name="Lipzen A.M."/>
            <person name="Meier-Kolthoff J.P."/>
            <person name="Ohm R.A."/>
            <person name="Otillar R.P."/>
            <person name="Pangilinan J.L."/>
            <person name="Peng Y."/>
            <person name="Rokas A."/>
            <person name="Rosa C.A."/>
            <person name="Scheuner C."/>
            <person name="Sibirny A.A."/>
            <person name="Slot J.C."/>
            <person name="Stielow J.B."/>
            <person name="Sun H."/>
            <person name="Kurtzman C.P."/>
            <person name="Blackwell M."/>
            <person name="Grigoriev I.V."/>
            <person name="Jeffries T.W."/>
        </authorList>
    </citation>
    <scope>NUCLEOTIDE SEQUENCE [LARGE SCALE GENOMIC DNA]</scope>
    <source>
        <strain evidence="3">NRRL Y-1626</strain>
    </source>
</reference>
<accession>A0A1B7TCR2</accession>
<keyword evidence="3" id="KW-1185">Reference proteome</keyword>